<comment type="caution">
    <text evidence="2">The sequence shown here is derived from an EMBL/GenBank/DDBJ whole genome shotgun (WGS) entry which is preliminary data.</text>
</comment>
<dbReference type="Proteomes" id="UP000295058">
    <property type="component" value="Unassembled WGS sequence"/>
</dbReference>
<keyword evidence="3" id="KW-0255">Endonuclease</keyword>
<dbReference type="AlphaFoldDB" id="A0A235CG47"/>
<evidence type="ECO:0000313" key="4">
    <source>
        <dbReference type="Proteomes" id="UP000243640"/>
    </source>
</evidence>
<dbReference type="Pfam" id="PF03372">
    <property type="entry name" value="Exo_endo_phos"/>
    <property type="match status" value="1"/>
</dbReference>
<keyword evidence="3" id="KW-0378">Hydrolase</keyword>
<feature type="domain" description="Endonuclease/exonuclease/phosphatase" evidence="1">
    <location>
        <begin position="28"/>
        <end position="235"/>
    </location>
</feature>
<dbReference type="GO" id="GO:0004519">
    <property type="term" value="F:endonuclease activity"/>
    <property type="evidence" value="ECO:0007669"/>
    <property type="project" value="UniProtKB-KW"/>
</dbReference>
<dbReference type="InterPro" id="IPR005135">
    <property type="entry name" value="Endo/exonuclease/phosphatase"/>
</dbReference>
<dbReference type="OrthoDB" id="9793162at2"/>
<accession>A0A235CG47</accession>
<dbReference type="SUPFAM" id="SSF56219">
    <property type="entry name" value="DNase I-like"/>
    <property type="match status" value="1"/>
</dbReference>
<dbReference type="EMBL" id="NQJF01000009">
    <property type="protein sequence ID" value="OYD23581.1"/>
    <property type="molecule type" value="Genomic_DNA"/>
</dbReference>
<evidence type="ECO:0000313" key="2">
    <source>
        <dbReference type="EMBL" id="OYD23581.1"/>
    </source>
</evidence>
<keyword evidence="5" id="KW-1185">Reference proteome</keyword>
<keyword evidence="3" id="KW-0540">Nuclease</keyword>
<protein>
    <submittedName>
        <fullName evidence="3">Endonuclease/exonuclease/phosphatase family protein</fullName>
    </submittedName>
</protein>
<dbReference type="Gene3D" id="3.60.10.10">
    <property type="entry name" value="Endonuclease/exonuclease/phosphatase"/>
    <property type="match status" value="1"/>
</dbReference>
<dbReference type="RefSeq" id="WP_094278653.1">
    <property type="nucleotide sequence ID" value="NZ_JBLWZI010000006.1"/>
</dbReference>
<dbReference type="NCBIfam" id="NF003842">
    <property type="entry name" value="PRK05421.1-4"/>
    <property type="match status" value="1"/>
</dbReference>
<dbReference type="Proteomes" id="UP000243640">
    <property type="component" value="Unassembled WGS sequence"/>
</dbReference>
<reference evidence="3 5" key="2">
    <citation type="submission" date="2019-03" db="EMBL/GenBank/DDBJ databases">
        <title>Genomic Encyclopedia of Archaeal and Bacterial Type Strains, Phase II (KMG-II): from individual species to whole genera.</title>
        <authorList>
            <person name="Goeker M."/>
        </authorList>
    </citation>
    <scope>NUCLEOTIDE SEQUENCE [LARGE SCALE GENOMIC DNA]</scope>
    <source>
        <strain evidence="3 5">DSM 15594</strain>
    </source>
</reference>
<reference evidence="2 4" key="1">
    <citation type="submission" date="2017-08" db="EMBL/GenBank/DDBJ databases">
        <title>Draft Genome Sequence of the Marine Bacterium Oceanimonas baumannii ATCC 700832.</title>
        <authorList>
            <person name="Mcclelland W.D."/>
            <person name="Brennan M.A."/>
            <person name="Trachtenberg A.M."/>
            <person name="Maclea K.S."/>
        </authorList>
    </citation>
    <scope>NUCLEOTIDE SEQUENCE [LARGE SCALE GENOMIC DNA]</scope>
    <source>
        <strain evidence="2 4">ATCC 700832</strain>
    </source>
</reference>
<dbReference type="InterPro" id="IPR036691">
    <property type="entry name" value="Endo/exonu/phosph_ase_sf"/>
</dbReference>
<name>A0A235CG47_9GAMM</name>
<gene>
    <name evidence="2" type="ORF">B6S09_11585</name>
    <name evidence="3" type="ORF">LY04_02894</name>
</gene>
<sequence length="244" mass="28020">MLRPRVTPSQLLHQHRSLDGDTLGVLCWNAQKLTQDVRFQHSLAALTERYATSLLLLQEARLAPVGDSWLDGWSWAVSPNMQTRTQLFGVLTAGRCAFDDVQPLLSQSRELRFATHKSLMLTRHPLPGYGSLLVVNMHAINFVHAGLFLNEMELLRTELLRHSGPLIVAGDFNVWSRQRRLYLRQFCRATGLRQAVMENAHHVKSYLRQPLDFIFYRDLFLRSAEAINMPGVSDHNPIYARFFL</sequence>
<dbReference type="EMBL" id="SODO01000013">
    <property type="protein sequence ID" value="TDW56882.1"/>
    <property type="molecule type" value="Genomic_DNA"/>
</dbReference>
<organism evidence="2 4">
    <name type="scientific">Oceanimonas baumannii</name>
    <dbReference type="NCBI Taxonomy" id="129578"/>
    <lineage>
        <taxon>Bacteria</taxon>
        <taxon>Pseudomonadati</taxon>
        <taxon>Pseudomonadota</taxon>
        <taxon>Gammaproteobacteria</taxon>
        <taxon>Aeromonadales</taxon>
        <taxon>Aeromonadaceae</taxon>
        <taxon>Oceanimonas</taxon>
    </lineage>
</organism>
<evidence type="ECO:0000259" key="1">
    <source>
        <dbReference type="Pfam" id="PF03372"/>
    </source>
</evidence>
<proteinExistence type="predicted"/>
<evidence type="ECO:0000313" key="3">
    <source>
        <dbReference type="EMBL" id="TDW56882.1"/>
    </source>
</evidence>
<evidence type="ECO:0000313" key="5">
    <source>
        <dbReference type="Proteomes" id="UP000295058"/>
    </source>
</evidence>